<comment type="caution">
    <text evidence="8">The sequence shown here is derived from an EMBL/GenBank/DDBJ whole genome shotgun (WGS) entry which is preliminary data.</text>
</comment>
<evidence type="ECO:0000313" key="9">
    <source>
        <dbReference type="Proteomes" id="UP001362999"/>
    </source>
</evidence>
<sequence>MKLVNKHIDKHGTGHVTLRPEDDEDMWHLYNLIQDGDCVRAPAIRRVQKVSATGSVDSQRVRLNLTLRVTRVEFSSSGGPSSTAPASEGAADPSSSSAGQDSTTTLHITGPVIVENQHVRLGAFHTLDVEVQRDVRIEKTEGWDSVALARVEESVIPGKGAEVAAVVCGEGTAAFCLLSQHMTLVTHRLALPVPRKSGSASQHEKGLGRFYGALFDSFLRHVPFANVGLKAIVIASPGWVRDSVYDHLVAEASKRGDKILQKALKDKVIKVHISSPHVHSLVEVLKSPEESWLITCTIVSQLKETKFAREGIVLDKFFKMLGSDEMRAWYGPDHVVLAADRGAIGTLLISDDLFRSSNPETRKKYVALVEAVQQKGGEVVIFSKLNQLTGIAAILTFPLDVEVCGTTADAAAAVDSDPPLAKLLDASKHAGNGTRKSAESVVYWMRMGDLRISDNRALSLASAHAKKNKLPLVSLFVLNPQDYKAHDRSARRIDFTLRNLASIKDSLAKLHIPLYTITHPKRREIPGQIITFLEQLNASAVYANIEYEVDELRRDIQICKAAKSKGFGAHFVHDKCVVEPGVVLTKENRTYAVYSPYQRAWIKKLNANIPHFLEDCQEPHPNPQSVYENKNIKDLFNSQVPQSIPGFELDPDDRKRMDLAWPAGEIAANEMLRRFLHTKSRTSQMVPSNPLADGAEDSPKHSRLTAYDADRDNADKDTTSRLSPYLAAGIISARACIRATMPSTKNAHVESGRWVQEIAWRDFYVCILAGYPRVSMGRPYQEKSADIVWEGPALDNAYTDGEQQINPKAELPLTTSESNIEKWKSGQTGYPIVDAGMRCVKETGYLHNRVRMICAMFLVKHLMIDWRVGEKYFMENLIDGDLASNNGGWQWVASTGVDACPYFRIFNPYNQSSKADPTGEFIRHFVPELARARGPELHNPPASVADKLKYPHPIVKHEESRDRAIRRFKNPGTA</sequence>
<dbReference type="Pfam" id="PF26356">
    <property type="entry name" value="Pelota_N"/>
    <property type="match status" value="1"/>
</dbReference>
<comment type="subcellular location">
    <subcellularLocation>
        <location evidence="2">Cytoplasm</location>
    </subcellularLocation>
</comment>
<dbReference type="InterPro" id="IPR014729">
    <property type="entry name" value="Rossmann-like_a/b/a_fold"/>
</dbReference>
<feature type="region of interest" description="Disordered" evidence="6">
    <location>
        <begin position="74"/>
        <end position="104"/>
    </location>
</feature>
<dbReference type="Pfam" id="PF03441">
    <property type="entry name" value="FAD_binding_7"/>
    <property type="match status" value="1"/>
</dbReference>
<dbReference type="SMART" id="SM01194">
    <property type="entry name" value="eRF1_1"/>
    <property type="match status" value="1"/>
</dbReference>
<dbReference type="Gene3D" id="2.30.30.870">
    <property type="entry name" value="Pelota, domain A"/>
    <property type="match status" value="1"/>
</dbReference>
<dbReference type="FunFam" id="2.30.30.870:FF:000001">
    <property type="entry name" value="Protein pelota homolog"/>
    <property type="match status" value="1"/>
</dbReference>
<accession>A0AAW0ECG8</accession>
<dbReference type="Gene3D" id="1.25.40.80">
    <property type="match status" value="1"/>
</dbReference>
<evidence type="ECO:0000256" key="6">
    <source>
        <dbReference type="SAM" id="MobiDB-lite"/>
    </source>
</evidence>
<dbReference type="GO" id="GO:0071025">
    <property type="term" value="P:RNA surveillance"/>
    <property type="evidence" value="ECO:0007669"/>
    <property type="project" value="InterPro"/>
</dbReference>
<dbReference type="InterPro" id="IPR058547">
    <property type="entry name" value="Pelota_N"/>
</dbReference>
<feature type="region of interest" description="Disordered" evidence="6">
    <location>
        <begin position="681"/>
        <end position="718"/>
    </location>
</feature>
<dbReference type="GO" id="GO:0032790">
    <property type="term" value="P:ribosome disassembly"/>
    <property type="evidence" value="ECO:0007669"/>
    <property type="project" value="TreeGrafter"/>
</dbReference>
<dbReference type="InterPro" id="IPR004405">
    <property type="entry name" value="TF_pelota"/>
</dbReference>
<evidence type="ECO:0000256" key="2">
    <source>
        <dbReference type="ARBA" id="ARBA00004496"/>
    </source>
</evidence>
<dbReference type="Proteomes" id="UP001362999">
    <property type="component" value="Unassembled WGS sequence"/>
</dbReference>
<comment type="similarity">
    <text evidence="3">Belongs to the eukaryotic release factor 1 family. Pelota subfamily.</text>
</comment>
<dbReference type="InterPro" id="IPR029064">
    <property type="entry name" value="Ribosomal_eL30-like_sf"/>
</dbReference>
<dbReference type="InterPro" id="IPR042226">
    <property type="entry name" value="eFR1_2_sf"/>
</dbReference>
<dbReference type="AlphaFoldDB" id="A0AAW0ECG8"/>
<dbReference type="PANTHER" id="PTHR10853:SF0">
    <property type="entry name" value="PROTEIN PELOTA HOMOLOG"/>
    <property type="match status" value="1"/>
</dbReference>
<evidence type="ECO:0000256" key="5">
    <source>
        <dbReference type="ARBA" id="ARBA00022723"/>
    </source>
</evidence>
<dbReference type="InterPro" id="IPR018394">
    <property type="entry name" value="DNA_photolyase_1_CS_C"/>
</dbReference>
<dbReference type="Gene3D" id="3.40.50.620">
    <property type="entry name" value="HUPs"/>
    <property type="match status" value="1"/>
</dbReference>
<dbReference type="InterPro" id="IPR005142">
    <property type="entry name" value="eRF1_3"/>
</dbReference>
<dbReference type="Pfam" id="PF03464">
    <property type="entry name" value="eRF1_2"/>
    <property type="match status" value="1"/>
</dbReference>
<dbReference type="EMBL" id="JAWWNJ010000002">
    <property type="protein sequence ID" value="KAK7061835.1"/>
    <property type="molecule type" value="Genomic_DNA"/>
</dbReference>
<feature type="compositionally biased region" description="Low complexity" evidence="6">
    <location>
        <begin position="75"/>
        <end position="91"/>
    </location>
</feature>
<evidence type="ECO:0000256" key="1">
    <source>
        <dbReference type="ARBA" id="ARBA00001968"/>
    </source>
</evidence>
<evidence type="ECO:0000256" key="4">
    <source>
        <dbReference type="ARBA" id="ARBA00022490"/>
    </source>
</evidence>
<dbReference type="InterPro" id="IPR006050">
    <property type="entry name" value="DNA_photolyase_N"/>
</dbReference>
<dbReference type="GO" id="GO:0070966">
    <property type="term" value="P:nuclear-transcribed mRNA catabolic process, no-go decay"/>
    <property type="evidence" value="ECO:0007669"/>
    <property type="project" value="InterPro"/>
</dbReference>
<protein>
    <submittedName>
        <fullName evidence="8">Deoxyribodipyrimidine photo-lyase</fullName>
    </submittedName>
</protein>
<dbReference type="SUPFAM" id="SSF55315">
    <property type="entry name" value="L30e-like"/>
    <property type="match status" value="1"/>
</dbReference>
<keyword evidence="4" id="KW-0963">Cytoplasm</keyword>
<dbReference type="Pfam" id="PF03465">
    <property type="entry name" value="eRF1_3"/>
    <property type="match status" value="1"/>
</dbReference>
<proteinExistence type="inferred from homology"/>
<dbReference type="Pfam" id="PF00875">
    <property type="entry name" value="DNA_photolyase"/>
    <property type="match status" value="1"/>
</dbReference>
<dbReference type="GO" id="GO:0070481">
    <property type="term" value="P:nuclear-transcribed mRNA catabolic process, non-stop decay"/>
    <property type="evidence" value="ECO:0007669"/>
    <property type="project" value="InterPro"/>
</dbReference>
<dbReference type="Gene3D" id="1.10.579.10">
    <property type="entry name" value="DNA Cyclobutane Dipyrimidine Photolyase, subunit A, domain 3"/>
    <property type="match status" value="1"/>
</dbReference>
<name>A0AAW0ECG8_9AGAR</name>
<dbReference type="PROSITE" id="PS51645">
    <property type="entry name" value="PHR_CRY_ALPHA_BETA"/>
    <property type="match status" value="1"/>
</dbReference>
<dbReference type="PANTHER" id="PTHR10853">
    <property type="entry name" value="PELOTA"/>
    <property type="match status" value="1"/>
</dbReference>
<dbReference type="GO" id="GO:0046872">
    <property type="term" value="F:metal ion binding"/>
    <property type="evidence" value="ECO:0007669"/>
    <property type="project" value="UniProtKB-KW"/>
</dbReference>
<dbReference type="PROSITE" id="PS00394">
    <property type="entry name" value="DNA_PHOTOLYASES_1_1"/>
    <property type="match status" value="1"/>
</dbReference>
<keyword evidence="5" id="KW-0479">Metal-binding</keyword>
<dbReference type="Gene3D" id="3.30.1330.30">
    <property type="match status" value="1"/>
</dbReference>
<dbReference type="GO" id="GO:0070651">
    <property type="term" value="P:nonfunctional rRNA decay"/>
    <property type="evidence" value="ECO:0007669"/>
    <property type="project" value="TreeGrafter"/>
</dbReference>
<feature type="compositionally biased region" description="Polar residues" evidence="6">
    <location>
        <begin position="93"/>
        <end position="104"/>
    </location>
</feature>
<dbReference type="InterPro" id="IPR005141">
    <property type="entry name" value="eRF1_2"/>
</dbReference>
<evidence type="ECO:0000259" key="7">
    <source>
        <dbReference type="PROSITE" id="PS51645"/>
    </source>
</evidence>
<dbReference type="InterPro" id="IPR036134">
    <property type="entry name" value="Crypto/Photolyase_FAD-like_sf"/>
</dbReference>
<reference evidence="8 9" key="1">
    <citation type="journal article" date="2024" name="J Genomics">
        <title>Draft genome sequencing and assembly of Favolaschia claudopus CIRM-BRFM 2984 isolated from oak limbs.</title>
        <authorList>
            <person name="Navarro D."/>
            <person name="Drula E."/>
            <person name="Chaduli D."/>
            <person name="Cazenave R."/>
            <person name="Ahrendt S."/>
            <person name="Wang J."/>
            <person name="Lipzen A."/>
            <person name="Daum C."/>
            <person name="Barry K."/>
            <person name="Grigoriev I.V."/>
            <person name="Favel A."/>
            <person name="Rosso M.N."/>
            <person name="Martin F."/>
        </authorList>
    </citation>
    <scope>NUCLEOTIDE SEQUENCE [LARGE SCALE GENOMIC DNA]</scope>
    <source>
        <strain evidence="8 9">CIRM-BRFM 2984</strain>
    </source>
</reference>
<comment type="cofactor">
    <cofactor evidence="1">
        <name>a divalent metal cation</name>
        <dbReference type="ChEBI" id="CHEBI:60240"/>
    </cofactor>
</comment>
<dbReference type="InterPro" id="IPR036155">
    <property type="entry name" value="Crypto/Photolyase_N_sf"/>
</dbReference>
<dbReference type="SUPFAM" id="SSF52425">
    <property type="entry name" value="Cryptochrome/photolyase, N-terminal domain"/>
    <property type="match status" value="1"/>
</dbReference>
<feature type="compositionally biased region" description="Basic and acidic residues" evidence="6">
    <location>
        <begin position="708"/>
        <end position="718"/>
    </location>
</feature>
<evidence type="ECO:0000256" key="3">
    <source>
        <dbReference type="ARBA" id="ARBA00009504"/>
    </source>
</evidence>
<dbReference type="SUPFAM" id="SSF53137">
    <property type="entry name" value="Translational machinery components"/>
    <property type="match status" value="1"/>
</dbReference>
<dbReference type="FunFam" id="3.30.1330.30:FF:000008">
    <property type="entry name" value="Protein pelota homolog"/>
    <property type="match status" value="1"/>
</dbReference>
<keyword evidence="9" id="KW-1185">Reference proteome</keyword>
<dbReference type="Gene3D" id="3.30.420.60">
    <property type="entry name" value="eRF1 domain 2"/>
    <property type="match status" value="1"/>
</dbReference>
<evidence type="ECO:0000313" key="8">
    <source>
        <dbReference type="EMBL" id="KAK7061835.1"/>
    </source>
</evidence>
<dbReference type="GO" id="GO:0005737">
    <property type="term" value="C:cytoplasm"/>
    <property type="evidence" value="ECO:0007669"/>
    <property type="project" value="UniProtKB-SubCell"/>
</dbReference>
<dbReference type="InterPro" id="IPR038069">
    <property type="entry name" value="Pelota/DOM34_N"/>
</dbReference>
<feature type="domain" description="Photolyase/cryptochrome alpha/beta" evidence="7">
    <location>
        <begin position="440"/>
        <end position="577"/>
    </location>
</feature>
<dbReference type="SUPFAM" id="SSF159065">
    <property type="entry name" value="Dom34/Pelota N-terminal domain-like"/>
    <property type="match status" value="1"/>
</dbReference>
<dbReference type="SUPFAM" id="SSF48173">
    <property type="entry name" value="Cryptochrome/photolyase FAD-binding domain"/>
    <property type="match status" value="1"/>
</dbReference>
<dbReference type="InterPro" id="IPR005140">
    <property type="entry name" value="eRF1_Pelota-like_N"/>
</dbReference>
<dbReference type="InterPro" id="IPR005101">
    <property type="entry name" value="Cryptochr/Photolyase_FAD-bd"/>
</dbReference>
<organism evidence="8 9">
    <name type="scientific">Favolaschia claudopus</name>
    <dbReference type="NCBI Taxonomy" id="2862362"/>
    <lineage>
        <taxon>Eukaryota</taxon>
        <taxon>Fungi</taxon>
        <taxon>Dikarya</taxon>
        <taxon>Basidiomycota</taxon>
        <taxon>Agaricomycotina</taxon>
        <taxon>Agaricomycetes</taxon>
        <taxon>Agaricomycetidae</taxon>
        <taxon>Agaricales</taxon>
        <taxon>Marasmiineae</taxon>
        <taxon>Mycenaceae</taxon>
        <taxon>Favolaschia</taxon>
    </lineage>
</organism>
<gene>
    <name evidence="8" type="ORF">R3P38DRAFT_3491032</name>
</gene>